<organism evidence="1 2">
    <name type="scientific">Datura stramonium</name>
    <name type="common">Jimsonweed</name>
    <name type="synonym">Common thornapple</name>
    <dbReference type="NCBI Taxonomy" id="4076"/>
    <lineage>
        <taxon>Eukaryota</taxon>
        <taxon>Viridiplantae</taxon>
        <taxon>Streptophyta</taxon>
        <taxon>Embryophyta</taxon>
        <taxon>Tracheophyta</taxon>
        <taxon>Spermatophyta</taxon>
        <taxon>Magnoliopsida</taxon>
        <taxon>eudicotyledons</taxon>
        <taxon>Gunneridae</taxon>
        <taxon>Pentapetalae</taxon>
        <taxon>asterids</taxon>
        <taxon>lamiids</taxon>
        <taxon>Solanales</taxon>
        <taxon>Solanaceae</taxon>
        <taxon>Solanoideae</taxon>
        <taxon>Datureae</taxon>
        <taxon>Datura</taxon>
    </lineage>
</organism>
<comment type="caution">
    <text evidence="1">The sequence shown here is derived from an EMBL/GenBank/DDBJ whole genome shotgun (WGS) entry which is preliminary data.</text>
</comment>
<accession>A0ABS8RNE5</accession>
<protein>
    <submittedName>
        <fullName evidence="1">Uncharacterized protein</fullName>
    </submittedName>
</protein>
<keyword evidence="2" id="KW-1185">Reference proteome</keyword>
<reference evidence="1 2" key="1">
    <citation type="journal article" date="2021" name="BMC Genomics">
        <title>Datura genome reveals duplications of psychoactive alkaloid biosynthetic genes and high mutation rate following tissue culture.</title>
        <authorList>
            <person name="Rajewski A."/>
            <person name="Carter-House D."/>
            <person name="Stajich J."/>
            <person name="Litt A."/>
        </authorList>
    </citation>
    <scope>NUCLEOTIDE SEQUENCE [LARGE SCALE GENOMIC DNA]</scope>
    <source>
        <strain evidence="1">AR-01</strain>
    </source>
</reference>
<sequence>MTVAAQVKKSGQQLTCKEAFKRDGMDGVGGPVSKNSSATKANEVNSNCFSICIVSKGLSSYCMDQYDDITEIDKSSSIQRWSILHPKNFL</sequence>
<dbReference type="Proteomes" id="UP000823775">
    <property type="component" value="Unassembled WGS sequence"/>
</dbReference>
<evidence type="ECO:0000313" key="2">
    <source>
        <dbReference type="Proteomes" id="UP000823775"/>
    </source>
</evidence>
<feature type="non-terminal residue" evidence="1">
    <location>
        <position position="90"/>
    </location>
</feature>
<gene>
    <name evidence="1" type="ORF">HAX54_040390</name>
</gene>
<name>A0ABS8RNE5_DATST</name>
<proteinExistence type="predicted"/>
<dbReference type="EMBL" id="JACEIK010000057">
    <property type="protein sequence ID" value="MCD7448277.1"/>
    <property type="molecule type" value="Genomic_DNA"/>
</dbReference>
<evidence type="ECO:0000313" key="1">
    <source>
        <dbReference type="EMBL" id="MCD7448277.1"/>
    </source>
</evidence>